<gene>
    <name evidence="2" type="ORF">L207DRAFT_542753</name>
</gene>
<dbReference type="CDD" id="cd07247">
    <property type="entry name" value="SgaA_N_like"/>
    <property type="match status" value="1"/>
</dbReference>
<evidence type="ECO:0000313" key="3">
    <source>
        <dbReference type="Proteomes" id="UP000235786"/>
    </source>
</evidence>
<keyword evidence="3" id="KW-1185">Reference proteome</keyword>
<evidence type="ECO:0000313" key="2">
    <source>
        <dbReference type="EMBL" id="PMD43520.1"/>
    </source>
</evidence>
<dbReference type="InterPro" id="IPR052164">
    <property type="entry name" value="Anthracycline_SecMetBiosynth"/>
</dbReference>
<dbReference type="PANTHER" id="PTHR33993">
    <property type="entry name" value="GLYOXALASE-RELATED"/>
    <property type="match status" value="1"/>
</dbReference>
<dbReference type="InterPro" id="IPR029068">
    <property type="entry name" value="Glyas_Bleomycin-R_OHBP_Dase"/>
</dbReference>
<dbReference type="SUPFAM" id="SSF54593">
    <property type="entry name" value="Glyoxalase/Bleomycin resistance protein/Dihydroxybiphenyl dioxygenase"/>
    <property type="match status" value="1"/>
</dbReference>
<name>A0A2J6RYC3_HYAVF</name>
<protein>
    <recommendedName>
        <fullName evidence="1">Glyoxalase/Bleomycin resistance-like N-terminal domain-containing protein</fullName>
    </recommendedName>
</protein>
<dbReference type="Proteomes" id="UP000235786">
    <property type="component" value="Unassembled WGS sequence"/>
</dbReference>
<dbReference type="Gene3D" id="3.10.180.10">
    <property type="entry name" value="2,3-Dihydroxybiphenyl 1,2-Dioxygenase, domain 1"/>
    <property type="match status" value="1"/>
</dbReference>
<dbReference type="InterPro" id="IPR053863">
    <property type="entry name" value="Glyoxy/Ble-like_N"/>
</dbReference>
<dbReference type="OrthoDB" id="447346at2759"/>
<evidence type="ECO:0000259" key="1">
    <source>
        <dbReference type="Pfam" id="PF22677"/>
    </source>
</evidence>
<dbReference type="AlphaFoldDB" id="A0A2J6RYC3"/>
<reference evidence="2 3" key="1">
    <citation type="submission" date="2016-04" db="EMBL/GenBank/DDBJ databases">
        <title>A degradative enzymes factory behind the ericoid mycorrhizal symbiosis.</title>
        <authorList>
            <consortium name="DOE Joint Genome Institute"/>
            <person name="Martino E."/>
            <person name="Morin E."/>
            <person name="Grelet G."/>
            <person name="Kuo A."/>
            <person name="Kohler A."/>
            <person name="Daghino S."/>
            <person name="Barry K."/>
            <person name="Choi C."/>
            <person name="Cichocki N."/>
            <person name="Clum A."/>
            <person name="Copeland A."/>
            <person name="Hainaut M."/>
            <person name="Haridas S."/>
            <person name="Labutti K."/>
            <person name="Lindquist E."/>
            <person name="Lipzen A."/>
            <person name="Khouja H.-R."/>
            <person name="Murat C."/>
            <person name="Ohm R."/>
            <person name="Olson A."/>
            <person name="Spatafora J."/>
            <person name="Veneault-Fourrey C."/>
            <person name="Henrissat B."/>
            <person name="Grigoriev I."/>
            <person name="Martin F."/>
            <person name="Perotto S."/>
        </authorList>
    </citation>
    <scope>NUCLEOTIDE SEQUENCE [LARGE SCALE GENOMIC DNA]</scope>
    <source>
        <strain evidence="2 3">F</strain>
    </source>
</reference>
<feature type="domain" description="Glyoxalase/Bleomycin resistance-like N-terminal" evidence="1">
    <location>
        <begin position="2"/>
        <end position="39"/>
    </location>
</feature>
<dbReference type="Pfam" id="PF22677">
    <property type="entry name" value="Ble-like_N"/>
    <property type="match status" value="1"/>
</dbReference>
<dbReference type="EMBL" id="KZ613942">
    <property type="protein sequence ID" value="PMD43520.1"/>
    <property type="molecule type" value="Genomic_DNA"/>
</dbReference>
<accession>A0A2J6RYC3</accession>
<organism evidence="2 3">
    <name type="scientific">Hyaloscypha variabilis (strain UAMH 11265 / GT02V1 / F)</name>
    <name type="common">Meliniomyces variabilis</name>
    <dbReference type="NCBI Taxonomy" id="1149755"/>
    <lineage>
        <taxon>Eukaryota</taxon>
        <taxon>Fungi</taxon>
        <taxon>Dikarya</taxon>
        <taxon>Ascomycota</taxon>
        <taxon>Pezizomycotina</taxon>
        <taxon>Leotiomycetes</taxon>
        <taxon>Helotiales</taxon>
        <taxon>Hyaloscyphaceae</taxon>
        <taxon>Hyaloscypha</taxon>
        <taxon>Hyaloscypha variabilis</taxon>
    </lineage>
</organism>
<sequence>MITWTEIPCTDLSRVQTFYSTVFGWTTNPSPHEEVAIFSKGLTNGSFVKLAPEAFLSPAIKLDNSEQRRVALRVTINVESIDEKLKEIEKAGGSLYLPKKAIGDMGFVAYFLDTEKNVLGIWSMN</sequence>
<proteinExistence type="predicted"/>